<dbReference type="PANTHER" id="PTHR45436:SF5">
    <property type="entry name" value="SENSOR HISTIDINE KINASE TRCS"/>
    <property type="match status" value="1"/>
</dbReference>
<dbReference type="CDD" id="cd06225">
    <property type="entry name" value="HAMP"/>
    <property type="match status" value="1"/>
</dbReference>
<evidence type="ECO:0000256" key="3">
    <source>
        <dbReference type="ARBA" id="ARBA00022553"/>
    </source>
</evidence>
<keyword evidence="3" id="KW-0597">Phosphoprotein</keyword>
<organism evidence="9 10">
    <name type="scientific">Herpetosiphon gulosus</name>
    <dbReference type="NCBI Taxonomy" id="1973496"/>
    <lineage>
        <taxon>Bacteria</taxon>
        <taxon>Bacillati</taxon>
        <taxon>Chloroflexota</taxon>
        <taxon>Chloroflexia</taxon>
        <taxon>Herpetosiphonales</taxon>
        <taxon>Herpetosiphonaceae</taxon>
        <taxon>Herpetosiphon</taxon>
    </lineage>
</organism>
<keyword evidence="7" id="KW-0812">Transmembrane</keyword>
<evidence type="ECO:0000256" key="7">
    <source>
        <dbReference type="SAM" id="Phobius"/>
    </source>
</evidence>
<protein>
    <recommendedName>
        <fullName evidence="2">histidine kinase</fullName>
        <ecNumber evidence="2">2.7.13.3</ecNumber>
    </recommendedName>
</protein>
<proteinExistence type="predicted"/>
<keyword evidence="7" id="KW-1133">Transmembrane helix</keyword>
<keyword evidence="10" id="KW-1185">Reference proteome</keyword>
<dbReference type="SMART" id="SM00304">
    <property type="entry name" value="HAMP"/>
    <property type="match status" value="1"/>
</dbReference>
<dbReference type="Proteomes" id="UP001428290">
    <property type="component" value="Unassembled WGS sequence"/>
</dbReference>
<comment type="catalytic activity">
    <reaction evidence="1">
        <text>ATP + protein L-histidine = ADP + protein N-phospho-L-histidine.</text>
        <dbReference type="EC" id="2.7.13.3"/>
    </reaction>
</comment>
<dbReference type="Gene3D" id="6.10.340.10">
    <property type="match status" value="1"/>
</dbReference>
<reference evidence="9 10" key="1">
    <citation type="submission" date="2024-02" db="EMBL/GenBank/DDBJ databases">
        <title>Herpetosiphon gulosus NBRC 112829.</title>
        <authorList>
            <person name="Ichikawa N."/>
            <person name="Katano-Makiyama Y."/>
            <person name="Hidaka K."/>
        </authorList>
    </citation>
    <scope>NUCLEOTIDE SEQUENCE [LARGE SCALE GENOMIC DNA]</scope>
    <source>
        <strain evidence="9 10">NBRC 112829</strain>
    </source>
</reference>
<evidence type="ECO:0000256" key="5">
    <source>
        <dbReference type="ARBA" id="ARBA00022777"/>
    </source>
</evidence>
<gene>
    <name evidence="9" type="ORF">Hgul01_02597</name>
</gene>
<dbReference type="EMBL" id="BAABRU010000008">
    <property type="protein sequence ID" value="GAA5528795.1"/>
    <property type="molecule type" value="Genomic_DNA"/>
</dbReference>
<evidence type="ECO:0000259" key="8">
    <source>
        <dbReference type="PROSITE" id="PS50885"/>
    </source>
</evidence>
<dbReference type="InterPro" id="IPR003660">
    <property type="entry name" value="HAMP_dom"/>
</dbReference>
<feature type="transmembrane region" description="Helical" evidence="7">
    <location>
        <begin position="17"/>
        <end position="37"/>
    </location>
</feature>
<dbReference type="EC" id="2.7.13.3" evidence="2"/>
<name>A0ABP9X063_9CHLR</name>
<evidence type="ECO:0000256" key="6">
    <source>
        <dbReference type="ARBA" id="ARBA00023012"/>
    </source>
</evidence>
<evidence type="ECO:0000256" key="2">
    <source>
        <dbReference type="ARBA" id="ARBA00012438"/>
    </source>
</evidence>
<evidence type="ECO:0000256" key="4">
    <source>
        <dbReference type="ARBA" id="ARBA00022679"/>
    </source>
</evidence>
<keyword evidence="7" id="KW-0472">Membrane</keyword>
<dbReference type="PANTHER" id="PTHR45436">
    <property type="entry name" value="SENSOR HISTIDINE KINASE YKOH"/>
    <property type="match status" value="1"/>
</dbReference>
<dbReference type="Pfam" id="PF00672">
    <property type="entry name" value="HAMP"/>
    <property type="match status" value="1"/>
</dbReference>
<feature type="domain" description="HAMP" evidence="8">
    <location>
        <begin position="247"/>
        <end position="302"/>
    </location>
</feature>
<evidence type="ECO:0000313" key="10">
    <source>
        <dbReference type="Proteomes" id="UP001428290"/>
    </source>
</evidence>
<keyword evidence="6" id="KW-0902">Two-component regulatory system</keyword>
<dbReference type="SUPFAM" id="SSF158472">
    <property type="entry name" value="HAMP domain-like"/>
    <property type="match status" value="1"/>
</dbReference>
<keyword evidence="4" id="KW-0808">Transferase</keyword>
<keyword evidence="5" id="KW-0418">Kinase</keyword>
<comment type="caution">
    <text evidence="9">The sequence shown here is derived from an EMBL/GenBank/DDBJ whole genome shotgun (WGS) entry which is preliminary data.</text>
</comment>
<evidence type="ECO:0000313" key="9">
    <source>
        <dbReference type="EMBL" id="GAA5528795.1"/>
    </source>
</evidence>
<feature type="transmembrane region" description="Helical" evidence="7">
    <location>
        <begin position="227"/>
        <end position="246"/>
    </location>
</feature>
<dbReference type="PROSITE" id="PS50885">
    <property type="entry name" value="HAMP"/>
    <property type="match status" value="1"/>
</dbReference>
<dbReference type="RefSeq" id="WP_345722410.1">
    <property type="nucleotide sequence ID" value="NZ_BAABRU010000008.1"/>
</dbReference>
<sequence length="356" mass="39312">MTAVAPKSRFLSLRWRLLAIFTLLFLIVLTGVFVWFLNYATDNAQTDLEADLMAIAKTAAAGIDGDEHSALYTQGQIDDPTYLKINAYLREVKTTNPKASGIYTFVQLPNEPEQARFVVSAAIPPGQSATPREQELLTESAYGCTINRDTRPLMNANFTAAGGFSSAMARGLREPSIDPNPSTDQWGQWIAGAAPIFNAKGETVGAVGVDMCVAEVTAVRNRISQTLIPGFLIVTVLLAIAIYLIAHRLTKPIIGLTAVAKQISNGDYSSEVPESSSRLRDEVATLASVFAMMVDKVREREHKLRQQVAELQIIVDEGKRKQQVDEIVDSEFFRNLQEKAREARQRRDRRPPDQTS</sequence>
<accession>A0ABP9X063</accession>
<dbReference type="InterPro" id="IPR050428">
    <property type="entry name" value="TCS_sensor_his_kinase"/>
</dbReference>
<evidence type="ECO:0000256" key="1">
    <source>
        <dbReference type="ARBA" id="ARBA00000085"/>
    </source>
</evidence>